<protein>
    <submittedName>
        <fullName evidence="1">Uncharacterized protein</fullName>
    </submittedName>
</protein>
<gene>
    <name evidence="1" type="ORF">E3J62_09585</name>
</gene>
<dbReference type="AlphaFoldDB" id="A0A523UQA1"/>
<reference evidence="1 2" key="1">
    <citation type="submission" date="2019-03" db="EMBL/GenBank/DDBJ databases">
        <title>Metabolic potential of uncultured bacteria and archaea associated with petroleum seepage in deep-sea sediments.</title>
        <authorList>
            <person name="Dong X."/>
            <person name="Hubert C."/>
        </authorList>
    </citation>
    <scope>NUCLEOTIDE SEQUENCE [LARGE SCALE GENOMIC DNA]</scope>
    <source>
        <strain evidence="1">E44_bin18</strain>
    </source>
</reference>
<name>A0A523UQA1_UNCT6</name>
<evidence type="ECO:0000313" key="2">
    <source>
        <dbReference type="Proteomes" id="UP000315525"/>
    </source>
</evidence>
<comment type="caution">
    <text evidence="1">The sequence shown here is derived from an EMBL/GenBank/DDBJ whole genome shotgun (WGS) entry which is preliminary data.</text>
</comment>
<sequence length="185" mass="20876">MKKENLESLYEELQGYLSQAPWPEKTSDLIADQSVWEQYNHSVELLTDISGRDYSRFLVKPWVGNSGRQFVGLLAYRQKLGGLISSLHAEYFSKKPAPFSSVPETVVTQSQQQVQSVYAQVLLEIDSKIDEMIPSHQEGSKERSFLQKVKSSLKSASNVAQLLALFFRIAKECGLNIDDVLKVFG</sequence>
<proteinExistence type="predicted"/>
<evidence type="ECO:0000313" key="1">
    <source>
        <dbReference type="EMBL" id="TET44710.1"/>
    </source>
</evidence>
<accession>A0A523UQA1</accession>
<dbReference type="Proteomes" id="UP000315525">
    <property type="component" value="Unassembled WGS sequence"/>
</dbReference>
<organism evidence="1 2">
    <name type="scientific">candidate division TA06 bacterium</name>
    <dbReference type="NCBI Taxonomy" id="2250710"/>
    <lineage>
        <taxon>Bacteria</taxon>
        <taxon>Bacteria division TA06</taxon>
    </lineage>
</organism>
<dbReference type="EMBL" id="SOJN01000112">
    <property type="protein sequence ID" value="TET44710.1"/>
    <property type="molecule type" value="Genomic_DNA"/>
</dbReference>